<evidence type="ECO:0000256" key="1">
    <source>
        <dbReference type="SAM" id="MobiDB-lite"/>
    </source>
</evidence>
<reference evidence="3 4" key="1">
    <citation type="submission" date="2014-03" db="EMBL/GenBank/DDBJ databases">
        <title>Genome sequence of Sphingobium yanoikuyae B1.</title>
        <authorList>
            <person name="Gan H.M."/>
            <person name="Gan H.Y."/>
            <person name="Savka M.A."/>
        </authorList>
    </citation>
    <scope>NUCLEOTIDE SEQUENCE [LARGE SCALE GENOMIC DNA]</scope>
    <source>
        <strain evidence="3 4">B1</strain>
    </source>
</reference>
<feature type="compositionally biased region" description="Basic and acidic residues" evidence="1">
    <location>
        <begin position="372"/>
        <end position="381"/>
    </location>
</feature>
<feature type="region of interest" description="Disordered" evidence="1">
    <location>
        <begin position="366"/>
        <end position="390"/>
    </location>
</feature>
<evidence type="ECO:0000313" key="4">
    <source>
        <dbReference type="Proteomes" id="UP000028534"/>
    </source>
</evidence>
<comment type="caution">
    <text evidence="3">The sequence shown here is derived from an EMBL/GenBank/DDBJ whole genome shotgun (WGS) entry which is preliminary data.</text>
</comment>
<dbReference type="PATRIC" id="fig|13690.10.peg.3775"/>
<feature type="domain" description="Virulence-associated protein E-like" evidence="2">
    <location>
        <begin position="102"/>
        <end position="318"/>
    </location>
</feature>
<organism evidence="3 4">
    <name type="scientific">Sphingobium yanoikuyae</name>
    <name type="common">Sphingomonas yanoikuyae</name>
    <dbReference type="NCBI Taxonomy" id="13690"/>
    <lineage>
        <taxon>Bacteria</taxon>
        <taxon>Pseudomonadati</taxon>
        <taxon>Pseudomonadota</taxon>
        <taxon>Alphaproteobacteria</taxon>
        <taxon>Sphingomonadales</taxon>
        <taxon>Sphingomonadaceae</taxon>
        <taxon>Sphingobium</taxon>
    </lineage>
</organism>
<dbReference type="PANTHER" id="PTHR34985">
    <property type="entry name" value="SLR0554 PROTEIN"/>
    <property type="match status" value="1"/>
</dbReference>
<dbReference type="Pfam" id="PF05272">
    <property type="entry name" value="VapE-like_dom"/>
    <property type="match status" value="1"/>
</dbReference>
<dbReference type="Proteomes" id="UP000028534">
    <property type="component" value="Unassembled WGS sequence"/>
</dbReference>
<dbReference type="InterPro" id="IPR007936">
    <property type="entry name" value="VapE-like_dom"/>
</dbReference>
<protein>
    <recommendedName>
        <fullName evidence="2">Virulence-associated protein E-like domain-containing protein</fullName>
    </recommendedName>
</protein>
<sequence>MANVIDLNAWRHNLQMGDKGPKRNLTNTIAHLRGLQGLGKSLRFNEMTQSIEWNGKPIEDPDIVDIRLIIERNNYQPQDRDVRPAIDRVCRENSYNPVTDYLNALKWDGTARLERWLPHLLGAPASDFVRLVGPKVLISAVARAYEPGCKVDTVLVLEGEQGLKKSSAIAALFGEDYTAESVSLFDQHNKMVMQMMGAWCVELAEFVAVIRKDMNAVKGLISMRSDRVVLPYAKMASTHPRRCIFFGTINPDSMGYLTDSTGNRRYWPVTVTKIDIEGILRSRDQLWAEAVHRYRAGERWWLEGDENKVAASEQVERQEEDAWAPILEAKLYGRSEVTTDEALTELGIPHERKDKRSQMRVATALSQIGFERGTHRPDGGGKPRKVWRRA</sequence>
<accession>A0A084EGU6</accession>
<proteinExistence type="predicted"/>
<name>A0A084EGU6_SPHYA</name>
<dbReference type="PANTHER" id="PTHR34985:SF1">
    <property type="entry name" value="SLR0554 PROTEIN"/>
    <property type="match status" value="1"/>
</dbReference>
<dbReference type="eggNOG" id="COG5545">
    <property type="taxonomic scope" value="Bacteria"/>
</dbReference>
<dbReference type="EMBL" id="JGVR01000024">
    <property type="protein sequence ID" value="KEZ17188.1"/>
    <property type="molecule type" value="Genomic_DNA"/>
</dbReference>
<gene>
    <name evidence="3" type="ORF">CP98_03686</name>
</gene>
<dbReference type="RefSeq" id="WP_051886887.1">
    <property type="nucleotide sequence ID" value="NZ_JGVR01000024.1"/>
</dbReference>
<dbReference type="AlphaFoldDB" id="A0A084EGU6"/>
<evidence type="ECO:0000313" key="3">
    <source>
        <dbReference type="EMBL" id="KEZ17188.1"/>
    </source>
</evidence>
<evidence type="ECO:0000259" key="2">
    <source>
        <dbReference type="Pfam" id="PF05272"/>
    </source>
</evidence>